<sequence length="247" mass="25514">MSTASTAAQTLEVRAVGTVADGSALEELTQLLVALSGAQPAPLEQLEVVLRPPTAATEAGSTVPAGWKPDLRLQHDLTPHGAASSGAAAAAAGDSWDVLQFSLNLRGKQYAALAATVRHATRTRCTGDNVPAFWRSLGFAPRFQLLRRGSRFWVPLGGQEVEVTVCHVLRLPATAEGTTSSSAATIDAAALQRAEDVSPARLLVEAVACAAADADPLETAAAVGQLAALLQPHTVLQRPPRAPGEPA</sequence>
<reference evidence="1 2" key="1">
    <citation type="journal article" date="2018" name="Plant J.">
        <title>Genome sequences of Chlorella sorokiniana UTEX 1602 and Micractinium conductrix SAG 241.80: implications to maltose excretion by a green alga.</title>
        <authorList>
            <person name="Arriola M.B."/>
            <person name="Velmurugan N."/>
            <person name="Zhang Y."/>
            <person name="Plunkett M.H."/>
            <person name="Hondzo H."/>
            <person name="Barney B.M."/>
        </authorList>
    </citation>
    <scope>NUCLEOTIDE SEQUENCE [LARGE SCALE GENOMIC DNA]</scope>
    <source>
        <strain evidence="2">UTEX 1602</strain>
    </source>
</reference>
<gene>
    <name evidence="1" type="ORF">C2E21_3046</name>
</gene>
<dbReference type="AlphaFoldDB" id="A0A2P6TX27"/>
<evidence type="ECO:0000313" key="2">
    <source>
        <dbReference type="Proteomes" id="UP000239899"/>
    </source>
</evidence>
<organism evidence="1 2">
    <name type="scientific">Chlorella sorokiniana</name>
    <name type="common">Freshwater green alga</name>
    <dbReference type="NCBI Taxonomy" id="3076"/>
    <lineage>
        <taxon>Eukaryota</taxon>
        <taxon>Viridiplantae</taxon>
        <taxon>Chlorophyta</taxon>
        <taxon>core chlorophytes</taxon>
        <taxon>Trebouxiophyceae</taxon>
        <taxon>Chlorellales</taxon>
        <taxon>Chlorellaceae</taxon>
        <taxon>Chlorella clade</taxon>
        <taxon>Chlorella</taxon>
    </lineage>
</organism>
<accession>A0A2P6TX27</accession>
<proteinExistence type="predicted"/>
<name>A0A2P6TX27_CHLSO</name>
<dbReference type="EMBL" id="LHPG02000005">
    <property type="protein sequence ID" value="PRW58601.1"/>
    <property type="molecule type" value="Genomic_DNA"/>
</dbReference>
<dbReference type="OrthoDB" id="510181at2759"/>
<dbReference type="Proteomes" id="UP000239899">
    <property type="component" value="Unassembled WGS sequence"/>
</dbReference>
<dbReference type="STRING" id="3076.A0A2P6TX27"/>
<evidence type="ECO:0000313" key="1">
    <source>
        <dbReference type="EMBL" id="PRW58601.1"/>
    </source>
</evidence>
<keyword evidence="2" id="KW-1185">Reference proteome</keyword>
<comment type="caution">
    <text evidence="1">The sequence shown here is derived from an EMBL/GenBank/DDBJ whole genome shotgun (WGS) entry which is preliminary data.</text>
</comment>
<dbReference type="Gene3D" id="2.40.320.10">
    <property type="entry name" value="Hypothetical Protein Pfu-838710-001"/>
    <property type="match status" value="1"/>
</dbReference>
<protein>
    <submittedName>
        <fullName evidence="1">Mediator of RNA polymerase II transcription subunit 18 isoform X1</fullName>
    </submittedName>
</protein>